<sequence length="538" mass="58341">MPNSESYEYSILKYIESATKGSFILFLGEFTYNLTLALGSIVIARVLASEGYGAFSLALVPPLIVASLLSLGIDTAASRYSQMFLMRNSEKGVRAVIKASLLVKTVTGLMGSALCLIFAEPLARFFINRPDLAPYVRVAAVIVLLQNIYNLLLSIFIGLERVTGTTFAKITYSVVKTVASIYMLLLLQLSVLGALLGNIIGYTFALVAAFLFLMQALRGSGKNDNNSVVGIATIAKDMLRYSLPLYVASLIPIIVSGAYQNALLAYNLPDREIGGYRAMANLGVLVSVVTAPISATLLPLFTKFHSNSNELDKVARITNKYIAFVTTPVTVAAMIFSREIMYLFYGADYLFTYPLLPLLLAPNLLASLGSLTIPTILNAIGDTKANMYSTIISTAVFVPASYVLTISAKLWGFLIASLLSSIVGLIFLSIYIKKYIAKPVDYIHACKTYFASALSAILTLLVFLIPVPRFVSVVRIVLGFIIFLTTYIPIALVLGVVSEDDVNFIVKAFERFPIVNVVIALLGGYAKAIVKLISRGAK</sequence>
<feature type="transmembrane region" description="Helical" evidence="6">
    <location>
        <begin position="509"/>
        <end position="530"/>
    </location>
</feature>
<dbReference type="InterPro" id="IPR050833">
    <property type="entry name" value="Poly_Biosynth_Transport"/>
</dbReference>
<dbReference type="Pfam" id="PF01943">
    <property type="entry name" value="Polysacc_synt"/>
    <property type="match status" value="1"/>
</dbReference>
<evidence type="ECO:0000256" key="4">
    <source>
        <dbReference type="ARBA" id="ARBA00022989"/>
    </source>
</evidence>
<comment type="subcellular location">
    <subcellularLocation>
        <location evidence="1">Cell membrane</location>
        <topology evidence="1">Multi-pass membrane protein</topology>
    </subcellularLocation>
</comment>
<comment type="caution">
    <text evidence="7">The sequence shown here is derived from an EMBL/GenBank/DDBJ whole genome shotgun (WGS) entry which is preliminary data.</text>
</comment>
<keyword evidence="2" id="KW-1003">Cell membrane</keyword>
<keyword evidence="5 6" id="KW-0472">Membrane</keyword>
<feature type="transmembrane region" description="Helical" evidence="6">
    <location>
        <begin position="139"/>
        <end position="159"/>
    </location>
</feature>
<feature type="transmembrane region" description="Helical" evidence="6">
    <location>
        <begin position="473"/>
        <end position="497"/>
    </location>
</feature>
<feature type="transmembrane region" description="Helical" evidence="6">
    <location>
        <begin position="171"/>
        <end position="193"/>
    </location>
</feature>
<name>A0A7C4FGL1_9CREN</name>
<feature type="transmembrane region" description="Helical" evidence="6">
    <location>
        <begin position="410"/>
        <end position="428"/>
    </location>
</feature>
<proteinExistence type="predicted"/>
<keyword evidence="4 6" id="KW-1133">Transmembrane helix</keyword>
<dbReference type="GO" id="GO:0005886">
    <property type="term" value="C:plasma membrane"/>
    <property type="evidence" value="ECO:0007669"/>
    <property type="project" value="UniProtKB-SubCell"/>
</dbReference>
<evidence type="ECO:0000256" key="3">
    <source>
        <dbReference type="ARBA" id="ARBA00022692"/>
    </source>
</evidence>
<feature type="transmembrane region" description="Helical" evidence="6">
    <location>
        <begin position="279"/>
        <end position="301"/>
    </location>
</feature>
<feature type="transmembrane region" description="Helical" evidence="6">
    <location>
        <begin position="199"/>
        <end position="217"/>
    </location>
</feature>
<evidence type="ECO:0000256" key="1">
    <source>
        <dbReference type="ARBA" id="ARBA00004651"/>
    </source>
</evidence>
<organism evidence="7">
    <name type="scientific">Ignisphaera aggregans</name>
    <dbReference type="NCBI Taxonomy" id="334771"/>
    <lineage>
        <taxon>Archaea</taxon>
        <taxon>Thermoproteota</taxon>
        <taxon>Thermoprotei</taxon>
        <taxon>Desulfurococcales</taxon>
        <taxon>Desulfurococcaceae</taxon>
        <taxon>Ignisphaera</taxon>
    </lineage>
</organism>
<feature type="transmembrane region" description="Helical" evidence="6">
    <location>
        <begin position="54"/>
        <end position="74"/>
    </location>
</feature>
<dbReference type="AlphaFoldDB" id="A0A7C4FGL1"/>
<evidence type="ECO:0000256" key="2">
    <source>
        <dbReference type="ARBA" id="ARBA00022475"/>
    </source>
</evidence>
<feature type="transmembrane region" description="Helical" evidence="6">
    <location>
        <begin position="449"/>
        <end position="467"/>
    </location>
</feature>
<gene>
    <name evidence="7" type="ORF">ENV14_01325</name>
</gene>
<dbReference type="PANTHER" id="PTHR30250">
    <property type="entry name" value="PST FAMILY PREDICTED COLANIC ACID TRANSPORTER"/>
    <property type="match status" value="1"/>
</dbReference>
<feature type="transmembrane region" description="Helical" evidence="6">
    <location>
        <begin position="95"/>
        <end position="119"/>
    </location>
</feature>
<feature type="transmembrane region" description="Helical" evidence="6">
    <location>
        <begin position="23"/>
        <end position="48"/>
    </location>
</feature>
<dbReference type="InterPro" id="IPR002797">
    <property type="entry name" value="Polysacc_synth"/>
</dbReference>
<feature type="transmembrane region" description="Helical" evidence="6">
    <location>
        <begin position="321"/>
        <end position="345"/>
    </location>
</feature>
<dbReference type="EMBL" id="DTFF01000012">
    <property type="protein sequence ID" value="HGI87030.1"/>
    <property type="molecule type" value="Genomic_DNA"/>
</dbReference>
<accession>A0A7C4FGL1</accession>
<feature type="transmembrane region" description="Helical" evidence="6">
    <location>
        <begin position="351"/>
        <end position="373"/>
    </location>
</feature>
<evidence type="ECO:0000256" key="5">
    <source>
        <dbReference type="ARBA" id="ARBA00023136"/>
    </source>
</evidence>
<protein>
    <submittedName>
        <fullName evidence="7">Uncharacterized protein</fullName>
    </submittedName>
</protein>
<keyword evidence="3 6" id="KW-0812">Transmembrane</keyword>
<evidence type="ECO:0000313" key="7">
    <source>
        <dbReference type="EMBL" id="HGI87030.1"/>
    </source>
</evidence>
<feature type="transmembrane region" description="Helical" evidence="6">
    <location>
        <begin position="238"/>
        <end position="259"/>
    </location>
</feature>
<evidence type="ECO:0000256" key="6">
    <source>
        <dbReference type="SAM" id="Phobius"/>
    </source>
</evidence>
<dbReference type="PANTHER" id="PTHR30250:SF28">
    <property type="entry name" value="POLYSACCHARIDE BIOSYNTHESIS PROTEIN"/>
    <property type="match status" value="1"/>
</dbReference>
<reference evidence="7" key="1">
    <citation type="journal article" date="2020" name="mSystems">
        <title>Genome- and Community-Level Interaction Insights into Carbon Utilization and Element Cycling Functions of Hydrothermarchaeota in Hydrothermal Sediment.</title>
        <authorList>
            <person name="Zhou Z."/>
            <person name="Liu Y."/>
            <person name="Xu W."/>
            <person name="Pan J."/>
            <person name="Luo Z.H."/>
            <person name="Li M."/>
        </authorList>
    </citation>
    <scope>NUCLEOTIDE SEQUENCE [LARGE SCALE GENOMIC DNA]</scope>
    <source>
        <strain evidence="7">SpSt-732</strain>
    </source>
</reference>
<feature type="transmembrane region" description="Helical" evidence="6">
    <location>
        <begin position="385"/>
        <end position="404"/>
    </location>
</feature>